<evidence type="ECO:0000313" key="5">
    <source>
        <dbReference type="Proteomes" id="UP000694844"/>
    </source>
</evidence>
<dbReference type="GeneID" id="111115932"/>
<feature type="transmembrane region" description="Helical" evidence="3">
    <location>
        <begin position="156"/>
        <end position="181"/>
    </location>
</feature>
<evidence type="ECO:0000256" key="2">
    <source>
        <dbReference type="SAM" id="MobiDB-lite"/>
    </source>
</evidence>
<reference evidence="6" key="1">
    <citation type="submission" date="2025-08" db="UniProtKB">
        <authorList>
            <consortium name="RefSeq"/>
        </authorList>
    </citation>
    <scope>IDENTIFICATION</scope>
    <source>
        <tissue evidence="6">Whole sample</tissue>
    </source>
</reference>
<dbReference type="Gene3D" id="2.170.300.10">
    <property type="entry name" value="Tie2 ligand-binding domain superfamily"/>
    <property type="match status" value="1"/>
</dbReference>
<dbReference type="OrthoDB" id="18487at2759"/>
<proteinExistence type="predicted"/>
<dbReference type="PANTHER" id="PTHR24043">
    <property type="entry name" value="SCAVENGER RECEPTOR CLASS F"/>
    <property type="match status" value="1"/>
</dbReference>
<sequence length="263" mass="29546">MGMFRKGLLLLCFICSKSGSEENSECKSHDCCEQWDNKNQKCAVCLPGYLGWNCSEICPHPNYGRECQEECECEERLCDIATGCFSQDDGCRSGFFGHRCINKCKYPNYGKGCQSNCGCLEENCNFINGCYIPESTSHHPDLDSFNEARSNGSASFGVVLLVSAVTSIFLSIIITLMVWCIRRLQKSKTGSPRRNRTNECQGDQSNGYVSDARPSRFYSSNVLVSTTQHERDDDPYLALGRESSVSCKDDYSEYDEIKWVKAP</sequence>
<feature type="region of interest" description="Disordered" evidence="2">
    <location>
        <begin position="189"/>
        <end position="213"/>
    </location>
</feature>
<dbReference type="Proteomes" id="UP000694844">
    <property type="component" value="Chromosome 9"/>
</dbReference>
<accession>A0A8B8C4E1</accession>
<name>A0A8B8C4E1_CRAVI</name>
<keyword evidence="3" id="KW-0812">Transmembrane</keyword>
<dbReference type="PANTHER" id="PTHR24043:SF8">
    <property type="entry name" value="EGF-LIKE DOMAIN-CONTAINING PROTEIN"/>
    <property type="match status" value="1"/>
</dbReference>
<dbReference type="InterPro" id="IPR042635">
    <property type="entry name" value="MEGF10/SREC1/2-like"/>
</dbReference>
<feature type="chain" id="PRO_5034159056" evidence="4">
    <location>
        <begin position="20"/>
        <end position="263"/>
    </location>
</feature>
<gene>
    <name evidence="6" type="primary">LOC111115932</name>
</gene>
<dbReference type="GO" id="GO:0005044">
    <property type="term" value="F:scavenger receptor activity"/>
    <property type="evidence" value="ECO:0007669"/>
    <property type="project" value="InterPro"/>
</dbReference>
<evidence type="ECO:0000256" key="3">
    <source>
        <dbReference type="SAM" id="Phobius"/>
    </source>
</evidence>
<dbReference type="AlphaFoldDB" id="A0A8B8C4E1"/>
<dbReference type="KEGG" id="cvn:111115932"/>
<evidence type="ECO:0000313" key="6">
    <source>
        <dbReference type="RefSeq" id="XP_022310562.1"/>
    </source>
</evidence>
<keyword evidence="3" id="KW-1133">Transmembrane helix</keyword>
<feature type="signal peptide" evidence="4">
    <location>
        <begin position="1"/>
        <end position="19"/>
    </location>
</feature>
<dbReference type="RefSeq" id="XP_022310562.1">
    <property type="nucleotide sequence ID" value="XM_022454854.1"/>
</dbReference>
<evidence type="ECO:0000256" key="4">
    <source>
        <dbReference type="SAM" id="SignalP"/>
    </source>
</evidence>
<keyword evidence="5" id="KW-1185">Reference proteome</keyword>
<keyword evidence="1" id="KW-0245">EGF-like domain</keyword>
<organism evidence="5 6">
    <name type="scientific">Crassostrea virginica</name>
    <name type="common">Eastern oyster</name>
    <dbReference type="NCBI Taxonomy" id="6565"/>
    <lineage>
        <taxon>Eukaryota</taxon>
        <taxon>Metazoa</taxon>
        <taxon>Spiralia</taxon>
        <taxon>Lophotrochozoa</taxon>
        <taxon>Mollusca</taxon>
        <taxon>Bivalvia</taxon>
        <taxon>Autobranchia</taxon>
        <taxon>Pteriomorphia</taxon>
        <taxon>Ostreida</taxon>
        <taxon>Ostreoidea</taxon>
        <taxon>Ostreidae</taxon>
        <taxon>Crassostrea</taxon>
    </lineage>
</organism>
<keyword evidence="3" id="KW-0472">Membrane</keyword>
<evidence type="ECO:0000256" key="1">
    <source>
        <dbReference type="ARBA" id="ARBA00022536"/>
    </source>
</evidence>
<feature type="compositionally biased region" description="Polar residues" evidence="2">
    <location>
        <begin position="196"/>
        <end position="208"/>
    </location>
</feature>
<protein>
    <submittedName>
        <fullName evidence="6">Multiple epidermal growth factor-like domains protein 11</fullName>
    </submittedName>
</protein>
<keyword evidence="4" id="KW-0732">Signal</keyword>